<proteinExistence type="inferred from homology"/>
<accession>A0ABS1J683</accession>
<keyword evidence="3" id="KW-0732">Signal</keyword>
<dbReference type="Proteomes" id="UP000602284">
    <property type="component" value="Unassembled WGS sequence"/>
</dbReference>
<evidence type="ECO:0000313" key="5">
    <source>
        <dbReference type="Proteomes" id="UP000602284"/>
    </source>
</evidence>
<dbReference type="InterPro" id="IPR006059">
    <property type="entry name" value="SBP"/>
</dbReference>
<reference evidence="4 5" key="1">
    <citation type="submission" date="2021-01" db="EMBL/GenBank/DDBJ databases">
        <title>Tumebacillus sp. strain ITR2 16S ribosomal RNA gene Genome sequencing and assembly.</title>
        <authorList>
            <person name="Kang M."/>
        </authorList>
    </citation>
    <scope>NUCLEOTIDE SEQUENCE [LARGE SCALE GENOMIC DNA]</scope>
    <source>
        <strain evidence="4 5">ITR2</strain>
    </source>
</reference>
<comment type="similarity">
    <text evidence="1">Belongs to the bacterial solute-binding protein 1 family.</text>
</comment>
<protein>
    <submittedName>
        <fullName evidence="4">Sugar ABC transporter substrate-binding protein</fullName>
    </submittedName>
</protein>
<sequence length="436" mass="46793">MLTGCSSDSSSTSATTTVVTDKPVELTAWIMPNSPKPDADFLSLMKPYLDKHPNVKINVTVLDWGSAWTKITTAATSGTGPDIMQLGTTWVPAIAAMNGIDKITDKTADIGGADAYLPASWKTTMIEGQPDVYAVPWFVDARAVYYRKDAFEKAGVDPKDAFKTWDSFKAALQKVNHVNIDGQEMAAFTMPGKNDWNVAHNIFPWVWEAGGEVLAKDNKKSTFNSETALKGLMFYTGLAKDGLVDKKSLEENSSQVEADFADGKAAAIIDTPVLIKSFATSKENGGYSDKLAAKNYAVAPLPAGPSGQATFFGGSDLTVFSGSKNKGNAWDVVKYLASDDAQLQYAQLSGMLPAKNSALNSSYVTNDPNLSAFKAATQFGRSYPSIPQWGPTETVLVKHFGNIWDIVAGVNGTYSDAAVKKELDAAAQEVDSILKQ</sequence>
<dbReference type="CDD" id="cd14747">
    <property type="entry name" value="PBP2_MalE"/>
    <property type="match status" value="1"/>
</dbReference>
<dbReference type="PANTHER" id="PTHR30061">
    <property type="entry name" value="MALTOSE-BINDING PERIPLASMIC PROTEIN"/>
    <property type="match status" value="1"/>
</dbReference>
<organism evidence="4 5">
    <name type="scientific">Tumebacillus amylolyticus</name>
    <dbReference type="NCBI Taxonomy" id="2801339"/>
    <lineage>
        <taxon>Bacteria</taxon>
        <taxon>Bacillati</taxon>
        <taxon>Bacillota</taxon>
        <taxon>Bacilli</taxon>
        <taxon>Bacillales</taxon>
        <taxon>Alicyclobacillaceae</taxon>
        <taxon>Tumebacillus</taxon>
    </lineage>
</organism>
<dbReference type="EMBL" id="JAEQNB010000001">
    <property type="protein sequence ID" value="MBL0385710.1"/>
    <property type="molecule type" value="Genomic_DNA"/>
</dbReference>
<dbReference type="SUPFAM" id="SSF53850">
    <property type="entry name" value="Periplasmic binding protein-like II"/>
    <property type="match status" value="1"/>
</dbReference>
<dbReference type="Gene3D" id="3.40.190.10">
    <property type="entry name" value="Periplasmic binding protein-like II"/>
    <property type="match status" value="2"/>
</dbReference>
<name>A0ABS1J683_9BACL</name>
<evidence type="ECO:0000256" key="3">
    <source>
        <dbReference type="ARBA" id="ARBA00022729"/>
    </source>
</evidence>
<keyword evidence="5" id="KW-1185">Reference proteome</keyword>
<evidence type="ECO:0000256" key="2">
    <source>
        <dbReference type="ARBA" id="ARBA00022448"/>
    </source>
</evidence>
<dbReference type="PANTHER" id="PTHR30061:SF50">
    <property type="entry name" value="MALTOSE_MALTODEXTRIN-BINDING PERIPLASMIC PROTEIN"/>
    <property type="match status" value="1"/>
</dbReference>
<keyword evidence="2" id="KW-0813">Transport</keyword>
<dbReference type="Pfam" id="PF01547">
    <property type="entry name" value="SBP_bac_1"/>
    <property type="match status" value="1"/>
</dbReference>
<gene>
    <name evidence="4" type="ORF">JJB07_03515</name>
</gene>
<evidence type="ECO:0000313" key="4">
    <source>
        <dbReference type="EMBL" id="MBL0385710.1"/>
    </source>
</evidence>
<comment type="caution">
    <text evidence="4">The sequence shown here is derived from an EMBL/GenBank/DDBJ whole genome shotgun (WGS) entry which is preliminary data.</text>
</comment>
<evidence type="ECO:0000256" key="1">
    <source>
        <dbReference type="ARBA" id="ARBA00008520"/>
    </source>
</evidence>